<evidence type="ECO:0000256" key="1">
    <source>
        <dbReference type="ARBA" id="ARBA00010641"/>
    </source>
</evidence>
<feature type="domain" description="RNA polymerase sigma factor 70 region 4 type 2" evidence="6">
    <location>
        <begin position="128"/>
        <end position="178"/>
    </location>
</feature>
<evidence type="ECO:0000313" key="8">
    <source>
        <dbReference type="Proteomes" id="UP000615026"/>
    </source>
</evidence>
<keyword evidence="8" id="KW-1185">Reference proteome</keyword>
<protein>
    <submittedName>
        <fullName evidence="7">Sigma-70 family RNA polymerase sigma factor</fullName>
    </submittedName>
</protein>
<proteinExistence type="inferred from homology"/>
<dbReference type="NCBIfam" id="TIGR02937">
    <property type="entry name" value="sigma70-ECF"/>
    <property type="match status" value="1"/>
</dbReference>
<name>A0A928ZUC0_LEPEC</name>
<dbReference type="SUPFAM" id="SSF88659">
    <property type="entry name" value="Sigma3 and sigma4 domains of RNA polymerase sigma factors"/>
    <property type="match status" value="1"/>
</dbReference>
<keyword evidence="3" id="KW-0731">Sigma factor</keyword>
<keyword evidence="4" id="KW-0804">Transcription</keyword>
<dbReference type="GO" id="GO:0016987">
    <property type="term" value="F:sigma factor activity"/>
    <property type="evidence" value="ECO:0007669"/>
    <property type="project" value="UniProtKB-KW"/>
</dbReference>
<dbReference type="InterPro" id="IPR013324">
    <property type="entry name" value="RNA_pol_sigma_r3/r4-like"/>
</dbReference>
<dbReference type="Pfam" id="PF08281">
    <property type="entry name" value="Sigma70_r4_2"/>
    <property type="match status" value="1"/>
</dbReference>
<feature type="domain" description="RNA polymerase sigma-70 region 2" evidence="5">
    <location>
        <begin position="27"/>
        <end position="95"/>
    </location>
</feature>
<dbReference type="InterPro" id="IPR014284">
    <property type="entry name" value="RNA_pol_sigma-70_dom"/>
</dbReference>
<comment type="caution">
    <text evidence="7">The sequence shown here is derived from an EMBL/GenBank/DDBJ whole genome shotgun (WGS) entry which is preliminary data.</text>
</comment>
<sequence length="185" mass="20913">MVKLQSKDETELIGRMVQGDQAALSQLYDRYARVMYSLAFKILGSVEEAEEVVLDVFAKAWRTAARYDASRSRVDSWLFLMTRSRSLDRLRQRQRQTKVVEAATNTAQVSSSDVPEEALLINERRAVVAQALSELPDEQRLVIELAYYQGYSQSEIVKQTGLALGTVKTRVRLGLRKLKQALGAD</sequence>
<dbReference type="Gene3D" id="1.10.10.10">
    <property type="entry name" value="Winged helix-like DNA-binding domain superfamily/Winged helix DNA-binding domain"/>
    <property type="match status" value="1"/>
</dbReference>
<dbReference type="Gene3D" id="1.10.1740.10">
    <property type="match status" value="1"/>
</dbReference>
<evidence type="ECO:0000256" key="4">
    <source>
        <dbReference type="ARBA" id="ARBA00023163"/>
    </source>
</evidence>
<evidence type="ECO:0000259" key="5">
    <source>
        <dbReference type="Pfam" id="PF04542"/>
    </source>
</evidence>
<dbReference type="InterPro" id="IPR013325">
    <property type="entry name" value="RNA_pol_sigma_r2"/>
</dbReference>
<organism evidence="7 8">
    <name type="scientific">Leptolyngbya cf. ectocarpi LEGE 11479</name>
    <dbReference type="NCBI Taxonomy" id="1828722"/>
    <lineage>
        <taxon>Bacteria</taxon>
        <taxon>Bacillati</taxon>
        <taxon>Cyanobacteriota</taxon>
        <taxon>Cyanophyceae</taxon>
        <taxon>Leptolyngbyales</taxon>
        <taxon>Leptolyngbyaceae</taxon>
        <taxon>Leptolyngbya group</taxon>
        <taxon>Leptolyngbya</taxon>
    </lineage>
</organism>
<dbReference type="PANTHER" id="PTHR43133:SF62">
    <property type="entry name" value="RNA POLYMERASE SIGMA FACTOR SIGZ"/>
    <property type="match status" value="1"/>
</dbReference>
<dbReference type="InterPro" id="IPR013249">
    <property type="entry name" value="RNA_pol_sigma70_r4_t2"/>
</dbReference>
<keyword evidence="2" id="KW-0805">Transcription regulation</keyword>
<evidence type="ECO:0000256" key="2">
    <source>
        <dbReference type="ARBA" id="ARBA00023015"/>
    </source>
</evidence>
<dbReference type="InterPro" id="IPR007627">
    <property type="entry name" value="RNA_pol_sigma70_r2"/>
</dbReference>
<dbReference type="RefSeq" id="WP_193993568.1">
    <property type="nucleotide sequence ID" value="NZ_JADEXP010000107.1"/>
</dbReference>
<dbReference type="PANTHER" id="PTHR43133">
    <property type="entry name" value="RNA POLYMERASE ECF-TYPE SIGMA FACTO"/>
    <property type="match status" value="1"/>
</dbReference>
<accession>A0A928ZUC0</accession>
<dbReference type="GO" id="GO:0003677">
    <property type="term" value="F:DNA binding"/>
    <property type="evidence" value="ECO:0007669"/>
    <property type="project" value="InterPro"/>
</dbReference>
<dbReference type="AlphaFoldDB" id="A0A928ZUC0"/>
<evidence type="ECO:0000259" key="6">
    <source>
        <dbReference type="Pfam" id="PF08281"/>
    </source>
</evidence>
<evidence type="ECO:0000313" key="7">
    <source>
        <dbReference type="EMBL" id="MBE9067606.1"/>
    </source>
</evidence>
<dbReference type="InterPro" id="IPR039425">
    <property type="entry name" value="RNA_pol_sigma-70-like"/>
</dbReference>
<gene>
    <name evidence="7" type="ORF">IQ260_13160</name>
</gene>
<dbReference type="Pfam" id="PF04542">
    <property type="entry name" value="Sigma70_r2"/>
    <property type="match status" value="1"/>
</dbReference>
<dbReference type="EMBL" id="JADEXP010000107">
    <property type="protein sequence ID" value="MBE9067606.1"/>
    <property type="molecule type" value="Genomic_DNA"/>
</dbReference>
<reference evidence="7" key="1">
    <citation type="submission" date="2020-10" db="EMBL/GenBank/DDBJ databases">
        <authorList>
            <person name="Castelo-Branco R."/>
            <person name="Eusebio N."/>
            <person name="Adriana R."/>
            <person name="Vieira A."/>
            <person name="Brugerolle De Fraissinette N."/>
            <person name="Rezende De Castro R."/>
            <person name="Schneider M.P."/>
            <person name="Vasconcelos V."/>
            <person name="Leao P.N."/>
        </authorList>
    </citation>
    <scope>NUCLEOTIDE SEQUENCE</scope>
    <source>
        <strain evidence="7">LEGE 11479</strain>
    </source>
</reference>
<evidence type="ECO:0000256" key="3">
    <source>
        <dbReference type="ARBA" id="ARBA00023082"/>
    </source>
</evidence>
<dbReference type="SUPFAM" id="SSF88946">
    <property type="entry name" value="Sigma2 domain of RNA polymerase sigma factors"/>
    <property type="match status" value="1"/>
</dbReference>
<dbReference type="GO" id="GO:0006352">
    <property type="term" value="P:DNA-templated transcription initiation"/>
    <property type="evidence" value="ECO:0007669"/>
    <property type="project" value="InterPro"/>
</dbReference>
<dbReference type="Proteomes" id="UP000615026">
    <property type="component" value="Unassembled WGS sequence"/>
</dbReference>
<comment type="similarity">
    <text evidence="1">Belongs to the sigma-70 factor family. ECF subfamily.</text>
</comment>
<dbReference type="InterPro" id="IPR036388">
    <property type="entry name" value="WH-like_DNA-bd_sf"/>
</dbReference>
<dbReference type="CDD" id="cd06171">
    <property type="entry name" value="Sigma70_r4"/>
    <property type="match status" value="1"/>
</dbReference>